<reference evidence="2 3" key="1">
    <citation type="submission" date="2020-02" db="EMBL/GenBank/DDBJ databases">
        <title>Draft genome sequence of Haematococcus lacustris strain NIES-144.</title>
        <authorList>
            <person name="Morimoto D."/>
            <person name="Nakagawa S."/>
            <person name="Yoshida T."/>
            <person name="Sawayama S."/>
        </authorList>
    </citation>
    <scope>NUCLEOTIDE SEQUENCE [LARGE SCALE GENOMIC DNA]</scope>
    <source>
        <strain evidence="2 3">NIES-144</strain>
    </source>
</reference>
<proteinExistence type="predicted"/>
<feature type="compositionally biased region" description="Polar residues" evidence="1">
    <location>
        <begin position="1"/>
        <end position="22"/>
    </location>
</feature>
<accession>A0A699YMK3</accession>
<dbReference type="EMBL" id="BLLF01000342">
    <property type="protein sequence ID" value="GFH10741.1"/>
    <property type="molecule type" value="Genomic_DNA"/>
</dbReference>
<gene>
    <name evidence="2" type="ORF">HaLaN_06109</name>
</gene>
<name>A0A699YMK3_HAELA</name>
<comment type="caution">
    <text evidence="2">The sequence shown here is derived from an EMBL/GenBank/DDBJ whole genome shotgun (WGS) entry which is preliminary data.</text>
</comment>
<feature type="non-terminal residue" evidence="2">
    <location>
        <position position="1"/>
    </location>
</feature>
<evidence type="ECO:0000313" key="2">
    <source>
        <dbReference type="EMBL" id="GFH10741.1"/>
    </source>
</evidence>
<evidence type="ECO:0000313" key="3">
    <source>
        <dbReference type="Proteomes" id="UP000485058"/>
    </source>
</evidence>
<organism evidence="2 3">
    <name type="scientific">Haematococcus lacustris</name>
    <name type="common">Green alga</name>
    <name type="synonym">Haematococcus pluvialis</name>
    <dbReference type="NCBI Taxonomy" id="44745"/>
    <lineage>
        <taxon>Eukaryota</taxon>
        <taxon>Viridiplantae</taxon>
        <taxon>Chlorophyta</taxon>
        <taxon>core chlorophytes</taxon>
        <taxon>Chlorophyceae</taxon>
        <taxon>CS clade</taxon>
        <taxon>Chlamydomonadales</taxon>
        <taxon>Haematococcaceae</taxon>
        <taxon>Haematococcus</taxon>
    </lineage>
</organism>
<evidence type="ECO:0000256" key="1">
    <source>
        <dbReference type="SAM" id="MobiDB-lite"/>
    </source>
</evidence>
<protein>
    <submittedName>
        <fullName evidence="2">Uncharacterized protein</fullName>
    </submittedName>
</protein>
<feature type="region of interest" description="Disordered" evidence="1">
    <location>
        <begin position="1"/>
        <end position="24"/>
    </location>
</feature>
<feature type="non-terminal residue" evidence="2">
    <location>
        <position position="57"/>
    </location>
</feature>
<keyword evidence="3" id="KW-1185">Reference proteome</keyword>
<dbReference type="AlphaFoldDB" id="A0A699YMK3"/>
<dbReference type="Proteomes" id="UP000485058">
    <property type="component" value="Unassembled WGS sequence"/>
</dbReference>
<sequence>MTSTPTPAQITRLRSAQSTTRPSPACWPAWWTRAPHCGRARHCMACGSAMSPARTTS</sequence>